<dbReference type="EMBL" id="QGKV02000759">
    <property type="protein sequence ID" value="KAF3562309.1"/>
    <property type="molecule type" value="Genomic_DNA"/>
</dbReference>
<gene>
    <name evidence="3" type="ORF">DY000_02013430</name>
    <name evidence="2" type="ORF">F2Q70_00002044</name>
</gene>
<evidence type="ECO:0000313" key="2">
    <source>
        <dbReference type="EMBL" id="KAF2570532.1"/>
    </source>
</evidence>
<feature type="compositionally biased region" description="Polar residues" evidence="1">
    <location>
        <begin position="1"/>
        <end position="11"/>
    </location>
</feature>
<sequence>MKFATTWTKPNTLEEREAPPDDTGSRLFHLVAQDPKRQGRSETGELADHQSASKP</sequence>
<comment type="caution">
    <text evidence="2">The sequence shown here is derived from an EMBL/GenBank/DDBJ whole genome shotgun (WGS) entry which is preliminary data.</text>
</comment>
<evidence type="ECO:0000313" key="3">
    <source>
        <dbReference type="EMBL" id="KAF3562309.1"/>
    </source>
</evidence>
<feature type="compositionally biased region" description="Basic and acidic residues" evidence="1">
    <location>
        <begin position="34"/>
        <end position="48"/>
    </location>
</feature>
<dbReference type="Proteomes" id="UP000266723">
    <property type="component" value="Unassembled WGS sequence"/>
</dbReference>
<protein>
    <submittedName>
        <fullName evidence="2">Uncharacterized protein</fullName>
    </submittedName>
</protein>
<reference evidence="3 4" key="3">
    <citation type="journal article" date="2020" name="BMC Genomics">
        <title>Intraspecific diversification of the crop wild relative Brassica cretica Lam. using demographic model selection.</title>
        <authorList>
            <person name="Kioukis A."/>
            <person name="Michalopoulou V.A."/>
            <person name="Briers L."/>
            <person name="Pirintsos S."/>
            <person name="Studholme D.J."/>
            <person name="Pavlidis P."/>
            <person name="Sarris P.F."/>
        </authorList>
    </citation>
    <scope>NUCLEOTIDE SEQUENCE [LARGE SCALE GENOMIC DNA]</scope>
    <source>
        <strain evidence="4">cv. PFS-1207/04</strain>
        <strain evidence="3">PFS-1207/04</strain>
    </source>
</reference>
<reference evidence="3" key="2">
    <citation type="submission" date="2019-12" db="EMBL/GenBank/DDBJ databases">
        <authorList>
            <person name="Studholme D.J."/>
            <person name="Sarris P."/>
        </authorList>
    </citation>
    <scope>NUCLEOTIDE SEQUENCE</scope>
    <source>
        <strain evidence="3">PFS-1207/04</strain>
        <tissue evidence="3">Leaf</tissue>
    </source>
</reference>
<dbReference type="AlphaFoldDB" id="A0A3N6RTM6"/>
<feature type="region of interest" description="Disordered" evidence="1">
    <location>
        <begin position="1"/>
        <end position="55"/>
    </location>
</feature>
<evidence type="ECO:0000256" key="1">
    <source>
        <dbReference type="SAM" id="MobiDB-lite"/>
    </source>
</evidence>
<accession>A0A3N6RTM6</accession>
<keyword evidence="4" id="KW-1185">Reference proteome</keyword>
<dbReference type="EMBL" id="QGKY02001015">
    <property type="protein sequence ID" value="KAF2570532.1"/>
    <property type="molecule type" value="Genomic_DNA"/>
</dbReference>
<organism evidence="2">
    <name type="scientific">Brassica cretica</name>
    <name type="common">Mustard</name>
    <dbReference type="NCBI Taxonomy" id="69181"/>
    <lineage>
        <taxon>Eukaryota</taxon>
        <taxon>Viridiplantae</taxon>
        <taxon>Streptophyta</taxon>
        <taxon>Embryophyta</taxon>
        <taxon>Tracheophyta</taxon>
        <taxon>Spermatophyta</taxon>
        <taxon>Magnoliopsida</taxon>
        <taxon>eudicotyledons</taxon>
        <taxon>Gunneridae</taxon>
        <taxon>Pentapetalae</taxon>
        <taxon>rosids</taxon>
        <taxon>malvids</taxon>
        <taxon>Brassicales</taxon>
        <taxon>Brassicaceae</taxon>
        <taxon>Brassiceae</taxon>
        <taxon>Brassica</taxon>
    </lineage>
</organism>
<proteinExistence type="predicted"/>
<reference evidence="2" key="1">
    <citation type="submission" date="2019-12" db="EMBL/GenBank/DDBJ databases">
        <title>Genome sequencing and annotation of Brassica cretica.</title>
        <authorList>
            <person name="Studholme D.J."/>
            <person name="Sarris P.F."/>
        </authorList>
    </citation>
    <scope>NUCLEOTIDE SEQUENCE</scope>
    <source>
        <strain evidence="2">PFS-102/07</strain>
        <tissue evidence="2">Leaf</tissue>
    </source>
</reference>
<evidence type="ECO:0000313" key="4">
    <source>
        <dbReference type="Proteomes" id="UP000266723"/>
    </source>
</evidence>
<name>A0A3N6RTM6_BRACR</name>